<organism evidence="1 2">
    <name type="scientific">Dentiscutata erythropus</name>
    <dbReference type="NCBI Taxonomy" id="1348616"/>
    <lineage>
        <taxon>Eukaryota</taxon>
        <taxon>Fungi</taxon>
        <taxon>Fungi incertae sedis</taxon>
        <taxon>Mucoromycota</taxon>
        <taxon>Glomeromycotina</taxon>
        <taxon>Glomeromycetes</taxon>
        <taxon>Diversisporales</taxon>
        <taxon>Gigasporaceae</taxon>
        <taxon>Dentiscutata</taxon>
    </lineage>
</organism>
<protein>
    <submittedName>
        <fullName evidence="1">22579_t:CDS:1</fullName>
    </submittedName>
</protein>
<dbReference type="OrthoDB" id="10523585at2759"/>
<reference evidence="1" key="1">
    <citation type="submission" date="2021-06" db="EMBL/GenBank/DDBJ databases">
        <authorList>
            <person name="Kallberg Y."/>
            <person name="Tangrot J."/>
            <person name="Rosling A."/>
        </authorList>
    </citation>
    <scope>NUCLEOTIDE SEQUENCE</scope>
    <source>
        <strain evidence="1">MA453B</strain>
    </source>
</reference>
<dbReference type="Proteomes" id="UP000789405">
    <property type="component" value="Unassembled WGS sequence"/>
</dbReference>
<evidence type="ECO:0000313" key="1">
    <source>
        <dbReference type="EMBL" id="CAG8747446.1"/>
    </source>
</evidence>
<feature type="non-terminal residue" evidence="1">
    <location>
        <position position="79"/>
    </location>
</feature>
<gene>
    <name evidence="1" type="ORF">DERYTH_LOCUS16560</name>
</gene>
<evidence type="ECO:0000313" key="2">
    <source>
        <dbReference type="Proteomes" id="UP000789405"/>
    </source>
</evidence>
<keyword evidence="2" id="KW-1185">Reference proteome</keyword>
<comment type="caution">
    <text evidence="1">The sequence shown here is derived from an EMBL/GenBank/DDBJ whole genome shotgun (WGS) entry which is preliminary data.</text>
</comment>
<proteinExistence type="predicted"/>
<accession>A0A9N9IS36</accession>
<sequence length="79" mass="8757">MDNPRNNYYDLANINNSINNHNEPANMDDTIDSHEIDDCNIDSASTLFVLASSITDLDTVSINSSTTNETTNRAISQTY</sequence>
<dbReference type="EMBL" id="CAJVPY010014615">
    <property type="protein sequence ID" value="CAG8747446.1"/>
    <property type="molecule type" value="Genomic_DNA"/>
</dbReference>
<dbReference type="AlphaFoldDB" id="A0A9N9IS36"/>
<name>A0A9N9IS36_9GLOM</name>